<dbReference type="GO" id="GO:0009378">
    <property type="term" value="F:four-way junction helicase activity"/>
    <property type="evidence" value="ECO:0007669"/>
    <property type="project" value="TreeGrafter"/>
</dbReference>
<evidence type="ECO:0000256" key="8">
    <source>
        <dbReference type="ARBA" id="ARBA00023235"/>
    </source>
</evidence>
<evidence type="ECO:0000313" key="16">
    <source>
        <dbReference type="Proteomes" id="UP000243887"/>
    </source>
</evidence>
<dbReference type="InterPro" id="IPR027417">
    <property type="entry name" value="P-loop_NTPase"/>
</dbReference>
<evidence type="ECO:0000256" key="5">
    <source>
        <dbReference type="ARBA" id="ARBA00022806"/>
    </source>
</evidence>
<dbReference type="InterPro" id="IPR001650">
    <property type="entry name" value="Helicase_C-like"/>
</dbReference>
<dbReference type="InterPro" id="IPR036388">
    <property type="entry name" value="WH-like_DNA-bd_sf"/>
</dbReference>
<evidence type="ECO:0000259" key="13">
    <source>
        <dbReference type="PROSITE" id="PS51192"/>
    </source>
</evidence>
<evidence type="ECO:0000256" key="2">
    <source>
        <dbReference type="ARBA" id="ARBA00022723"/>
    </source>
</evidence>
<keyword evidence="3" id="KW-0547">Nucleotide-binding</keyword>
<dbReference type="EMBL" id="FORU01000018">
    <property type="protein sequence ID" value="SFJ82830.1"/>
    <property type="molecule type" value="Genomic_DNA"/>
</dbReference>
<dbReference type="InterPro" id="IPR032284">
    <property type="entry name" value="RecQ_Zn-bd"/>
</dbReference>
<keyword evidence="8" id="KW-0413">Isomerase</keyword>
<evidence type="ECO:0000259" key="14">
    <source>
        <dbReference type="PROSITE" id="PS51194"/>
    </source>
</evidence>
<dbReference type="GO" id="GO:0016787">
    <property type="term" value="F:hydrolase activity"/>
    <property type="evidence" value="ECO:0007669"/>
    <property type="project" value="UniProtKB-KW"/>
</dbReference>
<keyword evidence="6" id="KW-0067">ATP-binding</keyword>
<dbReference type="Pfam" id="PF00271">
    <property type="entry name" value="Helicase_C"/>
    <property type="match status" value="1"/>
</dbReference>
<dbReference type="SMART" id="SM00487">
    <property type="entry name" value="DEXDc"/>
    <property type="match status" value="1"/>
</dbReference>
<organism evidence="15 16">
    <name type="scientific">Myroides guanonis</name>
    <dbReference type="NCBI Taxonomy" id="1150112"/>
    <lineage>
        <taxon>Bacteria</taxon>
        <taxon>Pseudomonadati</taxon>
        <taxon>Bacteroidota</taxon>
        <taxon>Flavobacteriia</taxon>
        <taxon>Flavobacteriales</taxon>
        <taxon>Flavobacteriaceae</taxon>
        <taxon>Myroides</taxon>
    </lineage>
</organism>
<dbReference type="InterPro" id="IPR014001">
    <property type="entry name" value="Helicase_ATP-bd"/>
</dbReference>
<dbReference type="Proteomes" id="UP000243887">
    <property type="component" value="Unassembled WGS sequence"/>
</dbReference>
<protein>
    <recommendedName>
        <fullName evidence="11">ATP-dependent DNA helicase RecQ</fullName>
        <ecNumber evidence="10">5.6.2.4</ecNumber>
    </recommendedName>
    <alternativeName>
        <fullName evidence="12">DNA 3'-5' helicase RecQ</fullName>
    </alternativeName>
</protein>
<keyword evidence="7" id="KW-0238">DNA-binding</keyword>
<dbReference type="Gene3D" id="3.40.50.300">
    <property type="entry name" value="P-loop containing nucleotide triphosphate hydrolases"/>
    <property type="match status" value="2"/>
</dbReference>
<dbReference type="EC" id="5.6.2.4" evidence="10"/>
<dbReference type="InterPro" id="IPR004589">
    <property type="entry name" value="DNA_helicase_ATP-dep_RecQ"/>
</dbReference>
<dbReference type="GO" id="GO:0006310">
    <property type="term" value="P:DNA recombination"/>
    <property type="evidence" value="ECO:0007669"/>
    <property type="project" value="InterPro"/>
</dbReference>
<evidence type="ECO:0000256" key="4">
    <source>
        <dbReference type="ARBA" id="ARBA00022801"/>
    </source>
</evidence>
<dbReference type="FunFam" id="3.40.50.300:FF:001389">
    <property type="entry name" value="ATP-dependent DNA helicase RecQ"/>
    <property type="match status" value="1"/>
</dbReference>
<dbReference type="GO" id="GO:0043590">
    <property type="term" value="C:bacterial nucleoid"/>
    <property type="evidence" value="ECO:0007669"/>
    <property type="project" value="TreeGrafter"/>
</dbReference>
<evidence type="ECO:0000256" key="9">
    <source>
        <dbReference type="ARBA" id="ARBA00034617"/>
    </source>
</evidence>
<dbReference type="Gene3D" id="1.10.10.10">
    <property type="entry name" value="Winged helix-like DNA-binding domain superfamily/Winged helix DNA-binding domain"/>
    <property type="match status" value="1"/>
</dbReference>
<dbReference type="InterPro" id="IPR011545">
    <property type="entry name" value="DEAD/DEAH_box_helicase_dom"/>
</dbReference>
<keyword evidence="2" id="KW-0479">Metal-binding</keyword>
<dbReference type="PANTHER" id="PTHR13710">
    <property type="entry name" value="DNA HELICASE RECQ FAMILY MEMBER"/>
    <property type="match status" value="1"/>
</dbReference>
<dbReference type="NCBIfam" id="TIGR00614">
    <property type="entry name" value="recQ_fam"/>
    <property type="match status" value="1"/>
</dbReference>
<gene>
    <name evidence="15" type="ORF">SAMN04487893_11813</name>
</gene>
<keyword evidence="5 15" id="KW-0347">Helicase</keyword>
<dbReference type="PANTHER" id="PTHR13710:SF105">
    <property type="entry name" value="ATP-DEPENDENT DNA HELICASE Q1"/>
    <property type="match status" value="1"/>
</dbReference>
<proteinExistence type="inferred from homology"/>
<dbReference type="GO" id="GO:0046872">
    <property type="term" value="F:metal ion binding"/>
    <property type="evidence" value="ECO:0007669"/>
    <property type="project" value="UniProtKB-KW"/>
</dbReference>
<feature type="domain" description="Helicase C-terminal" evidence="14">
    <location>
        <begin position="225"/>
        <end position="375"/>
    </location>
</feature>
<dbReference type="PROSITE" id="PS51192">
    <property type="entry name" value="HELICASE_ATP_BIND_1"/>
    <property type="match status" value="1"/>
</dbReference>
<evidence type="ECO:0000256" key="3">
    <source>
        <dbReference type="ARBA" id="ARBA00022741"/>
    </source>
</evidence>
<name>A0A1I3UIH5_9FLAO</name>
<sequence length="644" mass="74693">MNTFILNGQNSGMIQPIELLREYWKHSEFRNPQEAIIQNVLANKDTFALLPTGGGKSICFQIPGLILPGICLVISPLIALIEDQVQNLQHKGIKATAIVGSNSMEDISDILDNCMYGDYKFLYLAPERLQQAWIIERLEKLKINLIAIDEAHCVSQWGHDFRPAYLQIHKLKEVFPDKPFIALTASANLQAQNDIIELLKLEKPTVFKKSFYRDNLYYGVYKVEDKEQTIFKILHKNPAPTIIYARNRKQCQLFSEKLNQLNFQSTFFHGGLSSNEKKKRLKSWLDEKTPIIVATNAFGMGIDKDNVKNVIHIQIPENIESYYQEAGRAGRNGDKAFTTLLINHEDIQLNHISFSNTLFDKDFLLLVYRKLNNFLRIAYGEGFNSQHSFNFNAFCTLYKLPTKKTFNALQFLDRQSIVKFSQNFGSKTNIQFTASSSVLLDYASTDENEENFLLHLIRNYPGINEFKIDLNLEKISELIDSEVELLKNYLLKWQENDLCIYEPEDNDISMVFCEAREDDRTLYRTLPYLKQQNDLKKKQFKSMLFYVENNDICKNKIILHYFDEECLKDCEKCSSCLKKKKNEVIPNLKKLTTDITTLLEIGPRSIEDIEQLLETNSKHIQTAIMLLLEENRITPNENNQYILK</sequence>
<dbReference type="GO" id="GO:0005524">
    <property type="term" value="F:ATP binding"/>
    <property type="evidence" value="ECO:0007669"/>
    <property type="project" value="UniProtKB-KW"/>
</dbReference>
<keyword evidence="4" id="KW-0378">Hydrolase</keyword>
<evidence type="ECO:0000256" key="12">
    <source>
        <dbReference type="ARBA" id="ARBA00044550"/>
    </source>
</evidence>
<evidence type="ECO:0000256" key="11">
    <source>
        <dbReference type="ARBA" id="ARBA00044535"/>
    </source>
</evidence>
<dbReference type="AlphaFoldDB" id="A0A1I3UIH5"/>
<evidence type="ECO:0000256" key="7">
    <source>
        <dbReference type="ARBA" id="ARBA00023125"/>
    </source>
</evidence>
<dbReference type="Pfam" id="PF16124">
    <property type="entry name" value="RecQ_Zn_bind"/>
    <property type="match status" value="1"/>
</dbReference>
<dbReference type="GO" id="GO:0006281">
    <property type="term" value="P:DNA repair"/>
    <property type="evidence" value="ECO:0007669"/>
    <property type="project" value="TreeGrafter"/>
</dbReference>
<dbReference type="SMART" id="SM00490">
    <property type="entry name" value="HELICc"/>
    <property type="match status" value="1"/>
</dbReference>
<dbReference type="SUPFAM" id="SSF52540">
    <property type="entry name" value="P-loop containing nucleoside triphosphate hydrolases"/>
    <property type="match status" value="1"/>
</dbReference>
<dbReference type="STRING" id="1150112.SAMN04487893_11813"/>
<comment type="similarity">
    <text evidence="1">Belongs to the helicase family. RecQ subfamily.</text>
</comment>
<dbReference type="Pfam" id="PF00270">
    <property type="entry name" value="DEAD"/>
    <property type="match status" value="1"/>
</dbReference>
<evidence type="ECO:0000313" key="15">
    <source>
        <dbReference type="EMBL" id="SFJ82830.1"/>
    </source>
</evidence>
<reference evidence="16" key="1">
    <citation type="submission" date="2016-10" db="EMBL/GenBank/DDBJ databases">
        <authorList>
            <person name="Varghese N."/>
            <person name="Submissions S."/>
        </authorList>
    </citation>
    <scope>NUCLEOTIDE SEQUENCE [LARGE SCALE GENOMIC DNA]</scope>
    <source>
        <strain evidence="16">DSM 26542</strain>
    </source>
</reference>
<evidence type="ECO:0000256" key="1">
    <source>
        <dbReference type="ARBA" id="ARBA00005446"/>
    </source>
</evidence>
<feature type="domain" description="Helicase ATP-binding" evidence="13">
    <location>
        <begin position="37"/>
        <end position="205"/>
    </location>
</feature>
<accession>A0A1I3UIH5</accession>
<dbReference type="GO" id="GO:0043138">
    <property type="term" value="F:3'-5' DNA helicase activity"/>
    <property type="evidence" value="ECO:0007669"/>
    <property type="project" value="UniProtKB-EC"/>
</dbReference>
<evidence type="ECO:0000256" key="10">
    <source>
        <dbReference type="ARBA" id="ARBA00034808"/>
    </source>
</evidence>
<dbReference type="GO" id="GO:0005737">
    <property type="term" value="C:cytoplasm"/>
    <property type="evidence" value="ECO:0007669"/>
    <property type="project" value="TreeGrafter"/>
</dbReference>
<comment type="catalytic activity">
    <reaction evidence="9">
        <text>Couples ATP hydrolysis with the unwinding of duplex DNA by translocating in the 3'-5' direction.</text>
        <dbReference type="EC" id="5.6.2.4"/>
    </reaction>
</comment>
<evidence type="ECO:0000256" key="6">
    <source>
        <dbReference type="ARBA" id="ARBA00022840"/>
    </source>
</evidence>
<dbReference type="GO" id="GO:0003677">
    <property type="term" value="F:DNA binding"/>
    <property type="evidence" value="ECO:0007669"/>
    <property type="project" value="UniProtKB-KW"/>
</dbReference>
<dbReference type="GO" id="GO:0030894">
    <property type="term" value="C:replisome"/>
    <property type="evidence" value="ECO:0007669"/>
    <property type="project" value="TreeGrafter"/>
</dbReference>
<dbReference type="CDD" id="cd17920">
    <property type="entry name" value="DEXHc_RecQ"/>
    <property type="match status" value="1"/>
</dbReference>
<keyword evidence="16" id="KW-1185">Reference proteome</keyword>
<dbReference type="PROSITE" id="PS51194">
    <property type="entry name" value="HELICASE_CTER"/>
    <property type="match status" value="1"/>
</dbReference>